<proteinExistence type="predicted"/>
<accession>A0AA38R7D3</accession>
<reference evidence="2" key="1">
    <citation type="submission" date="2022-07" db="EMBL/GenBank/DDBJ databases">
        <title>Fungi with potential for degradation of polypropylene.</title>
        <authorList>
            <person name="Gostincar C."/>
        </authorList>
    </citation>
    <scope>NUCLEOTIDE SEQUENCE</scope>
    <source>
        <strain evidence="2">EXF-13287</strain>
    </source>
</reference>
<feature type="compositionally biased region" description="Low complexity" evidence="1">
    <location>
        <begin position="273"/>
        <end position="297"/>
    </location>
</feature>
<feature type="region of interest" description="Disordered" evidence="1">
    <location>
        <begin position="1"/>
        <end position="29"/>
    </location>
</feature>
<gene>
    <name evidence="2" type="ORF">NKR19_g10241</name>
</gene>
<evidence type="ECO:0000313" key="3">
    <source>
        <dbReference type="Proteomes" id="UP001174691"/>
    </source>
</evidence>
<feature type="compositionally biased region" description="Basic and acidic residues" evidence="1">
    <location>
        <begin position="1"/>
        <end position="10"/>
    </location>
</feature>
<dbReference type="EMBL" id="JANBVN010000313">
    <property type="protein sequence ID" value="KAJ9129688.1"/>
    <property type="molecule type" value="Genomic_DNA"/>
</dbReference>
<feature type="compositionally biased region" description="Gly residues" evidence="1">
    <location>
        <begin position="146"/>
        <end position="159"/>
    </location>
</feature>
<feature type="compositionally biased region" description="Acidic residues" evidence="1">
    <location>
        <begin position="235"/>
        <end position="249"/>
    </location>
</feature>
<feature type="non-terminal residue" evidence="2">
    <location>
        <position position="304"/>
    </location>
</feature>
<keyword evidence="3" id="KW-1185">Reference proteome</keyword>
<evidence type="ECO:0000256" key="1">
    <source>
        <dbReference type="SAM" id="MobiDB-lite"/>
    </source>
</evidence>
<feature type="compositionally biased region" description="Polar residues" evidence="1">
    <location>
        <begin position="173"/>
        <end position="184"/>
    </location>
</feature>
<sequence length="304" mass="32882">MSSDTEDHSRSSTAAGGSDVERSPSPPTILLAPRRLDEDFVTFLTTHLFSPSVNPRLRQYLRQLDILNPFAPGDRLENVTRVFIDHAGTIRPWLANDSALRDKLREYPAIYRRTWPEEEGQGTALAPEVKRKRDAEGSETEEEAGGVRGYDGADNGGPGPETSKRRRIGLRSVTGSGSLFSSPDESAGEESSHRPRTAVRYTASDPAVQDIYRQYTAAGPPPQPNADEPPTNPSQEEEEAPEDDADELMIDTPPTSPTPSVRSDLEFVDPETQASLAASSFAPSLQSPLSHALASASPPAPSPP</sequence>
<name>A0AA38R7D3_9PEZI</name>
<evidence type="ECO:0000313" key="2">
    <source>
        <dbReference type="EMBL" id="KAJ9129688.1"/>
    </source>
</evidence>
<comment type="caution">
    <text evidence="2">The sequence shown here is derived from an EMBL/GenBank/DDBJ whole genome shotgun (WGS) entry which is preliminary data.</text>
</comment>
<protein>
    <submittedName>
        <fullName evidence="2">Uncharacterized protein</fullName>
    </submittedName>
</protein>
<feature type="region of interest" description="Disordered" evidence="1">
    <location>
        <begin position="118"/>
        <end position="304"/>
    </location>
</feature>
<organism evidence="2 3">
    <name type="scientific">Coniochaeta hoffmannii</name>
    <dbReference type="NCBI Taxonomy" id="91930"/>
    <lineage>
        <taxon>Eukaryota</taxon>
        <taxon>Fungi</taxon>
        <taxon>Dikarya</taxon>
        <taxon>Ascomycota</taxon>
        <taxon>Pezizomycotina</taxon>
        <taxon>Sordariomycetes</taxon>
        <taxon>Sordariomycetidae</taxon>
        <taxon>Coniochaetales</taxon>
        <taxon>Coniochaetaceae</taxon>
        <taxon>Coniochaeta</taxon>
    </lineage>
</organism>
<dbReference type="AlphaFoldDB" id="A0AA38R7D3"/>
<dbReference type="Proteomes" id="UP001174691">
    <property type="component" value="Unassembled WGS sequence"/>
</dbReference>